<dbReference type="Pfam" id="PF14310">
    <property type="entry name" value="Fn3-like"/>
    <property type="match status" value="1"/>
</dbReference>
<dbReference type="InterPro" id="IPR013783">
    <property type="entry name" value="Ig-like_fold"/>
</dbReference>
<protein>
    <submittedName>
        <fullName evidence="3">Glycoside hydrolase family 3 C-terminal domain-containing protein</fullName>
    </submittedName>
</protein>
<dbReference type="Gene3D" id="3.40.50.1700">
    <property type="entry name" value="Glycoside hydrolase family 3 C-terminal domain"/>
    <property type="match status" value="1"/>
</dbReference>
<dbReference type="Pfam" id="PF00933">
    <property type="entry name" value="Glyco_hydro_3"/>
    <property type="match status" value="1"/>
</dbReference>
<dbReference type="InterPro" id="IPR051915">
    <property type="entry name" value="Cellulose_Degrad_GH3"/>
</dbReference>
<dbReference type="AlphaFoldDB" id="A0AAE3E355"/>
<accession>A0AAE3E355</accession>
<name>A0AAE3E355_9FIRM</name>
<dbReference type="PANTHER" id="PTHR30620">
    <property type="entry name" value="PERIPLASMIC BETA-GLUCOSIDASE-RELATED"/>
    <property type="match status" value="1"/>
</dbReference>
<evidence type="ECO:0000313" key="4">
    <source>
        <dbReference type="Proteomes" id="UP001198200"/>
    </source>
</evidence>
<dbReference type="Pfam" id="PF01915">
    <property type="entry name" value="Glyco_hydro_3_C"/>
    <property type="match status" value="1"/>
</dbReference>
<dbReference type="GO" id="GO:0009251">
    <property type="term" value="P:glucan catabolic process"/>
    <property type="evidence" value="ECO:0007669"/>
    <property type="project" value="TreeGrafter"/>
</dbReference>
<dbReference type="EMBL" id="JAJEQN010000009">
    <property type="protein sequence ID" value="MCC2221011.1"/>
    <property type="molecule type" value="Genomic_DNA"/>
</dbReference>
<dbReference type="InterPro" id="IPR036962">
    <property type="entry name" value="Glyco_hydro_3_N_sf"/>
</dbReference>
<dbReference type="Gene3D" id="3.20.20.300">
    <property type="entry name" value="Glycoside hydrolase, family 3, N-terminal domain"/>
    <property type="match status" value="1"/>
</dbReference>
<dbReference type="RefSeq" id="WP_308731399.1">
    <property type="nucleotide sequence ID" value="NZ_JAJEQN010000009.1"/>
</dbReference>
<reference evidence="3 4" key="1">
    <citation type="submission" date="2021-10" db="EMBL/GenBank/DDBJ databases">
        <title>Anaerobic single-cell dispensing facilitates the cultivation of human gut bacteria.</title>
        <authorList>
            <person name="Afrizal A."/>
        </authorList>
    </citation>
    <scope>NUCLEOTIDE SEQUENCE [LARGE SCALE GENOMIC DNA]</scope>
    <source>
        <strain evidence="3 4">CLA-AA-H224</strain>
    </source>
</reference>
<dbReference type="Proteomes" id="UP001198200">
    <property type="component" value="Unassembled WGS sequence"/>
</dbReference>
<dbReference type="InterPro" id="IPR002772">
    <property type="entry name" value="Glyco_hydro_3_C"/>
</dbReference>
<keyword evidence="4" id="KW-1185">Reference proteome</keyword>
<feature type="domain" description="Fibronectin type III-like" evidence="2">
    <location>
        <begin position="695"/>
        <end position="764"/>
    </location>
</feature>
<dbReference type="SUPFAM" id="SSF51445">
    <property type="entry name" value="(Trans)glycosidases"/>
    <property type="match status" value="1"/>
</dbReference>
<dbReference type="InterPro" id="IPR026891">
    <property type="entry name" value="Fn3-like"/>
</dbReference>
<dbReference type="SMART" id="SM01217">
    <property type="entry name" value="Fn3_like"/>
    <property type="match status" value="1"/>
</dbReference>
<evidence type="ECO:0000313" key="3">
    <source>
        <dbReference type="EMBL" id="MCC2221011.1"/>
    </source>
</evidence>
<dbReference type="PRINTS" id="PR00133">
    <property type="entry name" value="GLHYDRLASE3"/>
</dbReference>
<sequence>MGEIQKEEQKTQMFRYKNASLPTQERVNDLLSHMTLREKVGQLNQRLYGFRAYERKGDEITLTKETIEEAKYFGGLGVVYGLYRADPWSAKTTENGLSKEYAIKGYNLLQRCCLEHSRLGIPLLLSSECPHGHQALDGYLLPVNLAAGATFDPKLYKEAVSVCAHQLKQMGVNLSLVSALDVARDPRWGRTEECFGEDPYLCSCFAKAAVEGTQSEGVAMVAKHFCAQGETTGGVNASAARIGERELREIHLPAAKACCEAGVKGVMAAYNEIDGVYCHMNHHLLTEILRDEFGFDGIVMADGVALDRLQEAVGDEPHAAALALSAGVDVSLWDNVFPYLEDAVKDGLLDEALLDEAVKRVLTLKFEQGLFEHPYLPEDSKEENYTMEKYPQSLQLARESVVMLKNKNVLPLKTSDQKILVLGPSADDIYRMLGDYTPPVSDENSFTLLKGLEYLAGDRIIKTCSYTALTEEKKKEVQELIDWADVVILAIGGSSSRFGGALFDNNGAAVVQGTQKDISIDSDLVRKNKEAWAMDCGEGMDSSTLSLPGDQLDWFLFVRESKKPLVSIVVAGRPYAISKIALKTDALLYSFYPGPYGGLALAQLLYGQESPSGRLPISIPAHVGQLPVYYNPKRSYEAMKYWDEEDHALYEFGEGFGYGQLSYENMTLQKEIDNGSFAYKITFSVSNNSDADDFAVPQLYVRDIAASTVRRVRELKGFTKTSLKAGQTKQISILLDRNAFTIWNLQMKQVVEPGEFEILLMDQGKIWDRQTITL</sequence>
<evidence type="ECO:0000256" key="1">
    <source>
        <dbReference type="ARBA" id="ARBA00022801"/>
    </source>
</evidence>
<dbReference type="PANTHER" id="PTHR30620:SF123">
    <property type="entry name" value="BETA-XYLOSIDASE"/>
    <property type="match status" value="1"/>
</dbReference>
<dbReference type="InterPro" id="IPR001764">
    <property type="entry name" value="Glyco_hydro_3_N"/>
</dbReference>
<dbReference type="SUPFAM" id="SSF52279">
    <property type="entry name" value="Beta-D-glucan exohydrolase, C-terminal domain"/>
    <property type="match status" value="1"/>
</dbReference>
<dbReference type="Gene3D" id="2.60.40.10">
    <property type="entry name" value="Immunoglobulins"/>
    <property type="match status" value="1"/>
</dbReference>
<dbReference type="GO" id="GO:0008422">
    <property type="term" value="F:beta-glucosidase activity"/>
    <property type="evidence" value="ECO:0007669"/>
    <property type="project" value="TreeGrafter"/>
</dbReference>
<comment type="caution">
    <text evidence="3">The sequence shown here is derived from an EMBL/GenBank/DDBJ whole genome shotgun (WGS) entry which is preliminary data.</text>
</comment>
<dbReference type="InterPro" id="IPR017853">
    <property type="entry name" value="GH"/>
</dbReference>
<organism evidence="3 4">
    <name type="scientific">Anthropogastromicrobium aceti</name>
    <dbReference type="NCBI Taxonomy" id="2981768"/>
    <lineage>
        <taxon>Bacteria</taxon>
        <taxon>Bacillati</taxon>
        <taxon>Bacillota</taxon>
        <taxon>Clostridia</taxon>
        <taxon>Lachnospirales</taxon>
        <taxon>Lachnospiraceae</taxon>
        <taxon>Anthropogastromicrobium</taxon>
    </lineage>
</organism>
<gene>
    <name evidence="3" type="ORF">LKD48_05030</name>
</gene>
<evidence type="ECO:0000259" key="2">
    <source>
        <dbReference type="SMART" id="SM01217"/>
    </source>
</evidence>
<keyword evidence="1 3" id="KW-0378">Hydrolase</keyword>
<proteinExistence type="predicted"/>
<dbReference type="InterPro" id="IPR036881">
    <property type="entry name" value="Glyco_hydro_3_C_sf"/>
</dbReference>